<reference evidence="3" key="1">
    <citation type="submission" date="2016-06" db="EMBL/GenBank/DDBJ databases">
        <title>Parallel loss of symbiosis genes in relatives of nitrogen-fixing non-legume Parasponia.</title>
        <authorList>
            <person name="Van Velzen R."/>
            <person name="Holmer R."/>
            <person name="Bu F."/>
            <person name="Rutten L."/>
            <person name="Van Zeijl A."/>
            <person name="Liu W."/>
            <person name="Santuari L."/>
            <person name="Cao Q."/>
            <person name="Sharma T."/>
            <person name="Shen D."/>
            <person name="Roswanjaya Y."/>
            <person name="Wardhani T."/>
            <person name="Kalhor M.S."/>
            <person name="Jansen J."/>
            <person name="Van den Hoogen J."/>
            <person name="Gungor B."/>
            <person name="Hartog M."/>
            <person name="Hontelez J."/>
            <person name="Verver J."/>
            <person name="Yang W.-C."/>
            <person name="Schijlen E."/>
            <person name="Repin R."/>
            <person name="Schilthuizen M."/>
            <person name="Schranz E."/>
            <person name="Heidstra R."/>
            <person name="Miyata K."/>
            <person name="Fedorova E."/>
            <person name="Kohlen W."/>
            <person name="Bisseling T."/>
            <person name="Smit S."/>
            <person name="Geurts R."/>
        </authorList>
    </citation>
    <scope>NUCLEOTIDE SEQUENCE [LARGE SCALE GENOMIC DNA]</scope>
    <source>
        <strain evidence="3">cv. RG33-2</strain>
    </source>
</reference>
<evidence type="ECO:0000256" key="1">
    <source>
        <dbReference type="SAM" id="MobiDB-lite"/>
    </source>
</evidence>
<feature type="compositionally biased region" description="Basic and acidic residues" evidence="1">
    <location>
        <begin position="72"/>
        <end position="84"/>
    </location>
</feature>
<organism evidence="2 3">
    <name type="scientific">Trema orientale</name>
    <name type="common">Charcoal tree</name>
    <name type="synonym">Celtis orientalis</name>
    <dbReference type="NCBI Taxonomy" id="63057"/>
    <lineage>
        <taxon>Eukaryota</taxon>
        <taxon>Viridiplantae</taxon>
        <taxon>Streptophyta</taxon>
        <taxon>Embryophyta</taxon>
        <taxon>Tracheophyta</taxon>
        <taxon>Spermatophyta</taxon>
        <taxon>Magnoliopsida</taxon>
        <taxon>eudicotyledons</taxon>
        <taxon>Gunneridae</taxon>
        <taxon>Pentapetalae</taxon>
        <taxon>rosids</taxon>
        <taxon>fabids</taxon>
        <taxon>Rosales</taxon>
        <taxon>Cannabaceae</taxon>
        <taxon>Trema</taxon>
    </lineage>
</organism>
<dbReference type="PANTHER" id="PTHR33673:SF3">
    <property type="entry name" value="SUPPRESSOR SRP40-LIKE PROTEIN"/>
    <property type="match status" value="1"/>
</dbReference>
<evidence type="ECO:0000313" key="3">
    <source>
        <dbReference type="Proteomes" id="UP000237000"/>
    </source>
</evidence>
<feature type="region of interest" description="Disordered" evidence="1">
    <location>
        <begin position="57"/>
        <end position="153"/>
    </location>
</feature>
<dbReference type="PANTHER" id="PTHR33673">
    <property type="entry name" value="SUPPRESSOR SRP40-LIKE PROTEIN"/>
    <property type="match status" value="1"/>
</dbReference>
<dbReference type="Proteomes" id="UP000237000">
    <property type="component" value="Unassembled WGS sequence"/>
</dbReference>
<feature type="region of interest" description="Disordered" evidence="1">
    <location>
        <begin position="1"/>
        <end position="39"/>
    </location>
</feature>
<gene>
    <name evidence="2" type="ORF">TorRG33x02_272580</name>
</gene>
<dbReference type="AlphaFoldDB" id="A0A2P5CUE6"/>
<dbReference type="InParanoid" id="A0A2P5CUE6"/>
<comment type="caution">
    <text evidence="2">The sequence shown here is derived from an EMBL/GenBank/DDBJ whole genome shotgun (WGS) entry which is preliminary data.</text>
</comment>
<sequence length="446" mass="49627">MDLEHGSRSTKLVEPIDGSGSSSILEKHSDPIVESQGIKQSETFLEVTNGSELSIRHPETQLDFVDTSGSSKKLEDLDESERNEYMTPHTSSSSSSSELPTDPLREEINESTKYEIRIIARPTIEDDETSFSSDSSSKSEEHEASPPDPELTSQASDVMIHESKIHSMPSPQVQTMDRVGGYDPQRIPSSVFERSKSTTPMEWSVASNESLFSIHVGNSSFSRDNLFLFNDLNKSGELAKSGELTMFSPPVPVPSPEIERKSPELGMESAAVEGLKENTIKEAAKPTAEDSSVIRAPVSLAVSSNSSGHSHHSNESGTSTRSFAFPVKKKKKCAWRSCYCSNCSWAFCYFRWPRCHFSWQSCYCSNCSRAFCYGWNCSKIRMCCHSSSILPGLKSESMRPETEKLHPETPAAKTTSKSTAKRWFPCLSWCPRPSGCSWRRYCCTCF</sequence>
<protein>
    <submittedName>
        <fullName evidence="2">Uncharacterized protein</fullName>
    </submittedName>
</protein>
<evidence type="ECO:0000313" key="2">
    <source>
        <dbReference type="EMBL" id="PON64660.1"/>
    </source>
</evidence>
<dbReference type="EMBL" id="JXTC01000326">
    <property type="protein sequence ID" value="PON64660.1"/>
    <property type="molecule type" value="Genomic_DNA"/>
</dbReference>
<keyword evidence="3" id="KW-1185">Reference proteome</keyword>
<feature type="compositionally biased region" description="Basic and acidic residues" evidence="1">
    <location>
        <begin position="103"/>
        <end position="118"/>
    </location>
</feature>
<dbReference type="STRING" id="63057.A0A2P5CUE6"/>
<accession>A0A2P5CUE6</accession>
<name>A0A2P5CUE6_TREOI</name>
<proteinExistence type="predicted"/>
<dbReference type="OrthoDB" id="1302201at2759"/>